<dbReference type="SMART" id="SM00317">
    <property type="entry name" value="SET"/>
    <property type="match status" value="1"/>
</dbReference>
<evidence type="ECO:0000259" key="3">
    <source>
        <dbReference type="PROSITE" id="PS50280"/>
    </source>
</evidence>
<dbReference type="SMART" id="SM00028">
    <property type="entry name" value="TPR"/>
    <property type="match status" value="2"/>
</dbReference>
<dbReference type="Pfam" id="PF00856">
    <property type="entry name" value="SET"/>
    <property type="match status" value="1"/>
</dbReference>
<dbReference type="PANTHER" id="PTHR47643">
    <property type="entry name" value="TPR DOMAIN PROTEIN (AFU_ORTHOLOGUE AFUA_5G12710)"/>
    <property type="match status" value="1"/>
</dbReference>
<dbReference type="PROSITE" id="PS50280">
    <property type="entry name" value="SET"/>
    <property type="match status" value="1"/>
</dbReference>
<dbReference type="PANTHER" id="PTHR47643:SF2">
    <property type="entry name" value="TPR DOMAIN PROTEIN (AFU_ORTHOLOGUE AFUA_5G12710)"/>
    <property type="match status" value="1"/>
</dbReference>
<dbReference type="PROSITE" id="PS50005">
    <property type="entry name" value="TPR"/>
    <property type="match status" value="1"/>
</dbReference>
<organism evidence="4 5">
    <name type="scientific">Prorocentrum cordatum</name>
    <dbReference type="NCBI Taxonomy" id="2364126"/>
    <lineage>
        <taxon>Eukaryota</taxon>
        <taxon>Sar</taxon>
        <taxon>Alveolata</taxon>
        <taxon>Dinophyceae</taxon>
        <taxon>Prorocentrales</taxon>
        <taxon>Prorocentraceae</taxon>
        <taxon>Prorocentrum</taxon>
    </lineage>
</organism>
<feature type="region of interest" description="Disordered" evidence="2">
    <location>
        <begin position="634"/>
        <end position="695"/>
    </location>
</feature>
<dbReference type="SUPFAM" id="SSF48452">
    <property type="entry name" value="TPR-like"/>
    <property type="match status" value="1"/>
</dbReference>
<dbReference type="EMBL" id="CAUYUJ010019671">
    <property type="protein sequence ID" value="CAK0892833.1"/>
    <property type="molecule type" value="Genomic_DNA"/>
</dbReference>
<keyword evidence="1" id="KW-0802">TPR repeat</keyword>
<evidence type="ECO:0000313" key="5">
    <source>
        <dbReference type="Proteomes" id="UP001189429"/>
    </source>
</evidence>
<dbReference type="InterPro" id="IPR053209">
    <property type="entry name" value="Gramillin-biosynth_MTr"/>
</dbReference>
<protein>
    <recommendedName>
        <fullName evidence="3">SET domain-containing protein</fullName>
    </recommendedName>
</protein>
<reference evidence="4" key="1">
    <citation type="submission" date="2023-10" db="EMBL/GenBank/DDBJ databases">
        <authorList>
            <person name="Chen Y."/>
            <person name="Shah S."/>
            <person name="Dougan E. K."/>
            <person name="Thang M."/>
            <person name="Chan C."/>
        </authorList>
    </citation>
    <scope>NUCLEOTIDE SEQUENCE [LARGE SCALE GENOMIC DNA]</scope>
</reference>
<dbReference type="InterPro" id="IPR019734">
    <property type="entry name" value="TPR_rpt"/>
</dbReference>
<sequence length="891" mass="91208">MARAAAAYRAGDFEAAAEAYSEALAGAEGAEARASALTSRAQCYLKLGRCAEGREDAAAARALAPEDPKAWYRLGVCEAQLARLPEAEEALAMAAALRPRDADIALAMSTVRRRLTEARGRYAWADIYAAYLGKAPSPGDASGAGSAASPAAAEGGGGSVDASLGVEPFVGPVRVGLAGGRGRGLFATAPVAAGTLLVCAQARGAGVRGPARRVASAARRSAELREAVLCLSRGTAASEVQLPALSPSQLAAPRRLPCASEADEQEISLDEVQTVLYYNQFSLPLVNPNAAPIEVTNDPGRSGLWLLPAFVNHSCRPNVQRLIVRDCLFLRAARDIGEGEELLDCYVESLQPLSRRRAQLETYGIVPCLCERCALEAAVLPEEQVQAVLRQAAAAKEASEPAEVADRAAEAALQAEAVLARALCGALQAGAVPQVAPLVLPASPVALERIGPLREGFEPFADAGEEESFRRQEALHELLLGSMANVIRAHAVSLRGLNRHVDAAAAWSRVLDALEQVIPCSELAAIVSSEAFNARLLAFQLDHRNAARGAFRRCLLCGHRAYGGGAMAWRVLNEQTYAKSIIEASEGVWATLQAELGLSEDTYDPAALAVPRPQSDGPGPSRGQGFEDLLRRRARGEQPPPPRQGAAAAAAGTTAAAAGAAGSGGAAPREAAEGPAEAAATAATPTDGASGGAAARREGAVQVAVEAARGAAAGAAGGAARREGAMEGPAEAAAAVAAAAAGTAGGGAARCEGVVEGPGEGELQARGGRKRACPPPPLPDACRQRGGRRVPPPPPPPPPPPRPCPRPPPPPPSPPPPPPPPLLPRPPPPGWLERLRGSALAFTCRLSPPAACRDAGARAPRPPSPSAAFSAGSLPTSSVGVGPEPAMVEDS</sequence>
<gene>
    <name evidence="4" type="ORF">PCOR1329_LOCUS72380</name>
</gene>
<dbReference type="Proteomes" id="UP001189429">
    <property type="component" value="Unassembled WGS sequence"/>
</dbReference>
<evidence type="ECO:0000256" key="1">
    <source>
        <dbReference type="PROSITE-ProRule" id="PRU00339"/>
    </source>
</evidence>
<feature type="compositionally biased region" description="Pro residues" evidence="2">
    <location>
        <begin position="790"/>
        <end position="830"/>
    </location>
</feature>
<dbReference type="CDD" id="cd20071">
    <property type="entry name" value="SET_SMYD"/>
    <property type="match status" value="1"/>
</dbReference>
<dbReference type="InterPro" id="IPR001214">
    <property type="entry name" value="SET_dom"/>
</dbReference>
<evidence type="ECO:0000313" key="4">
    <source>
        <dbReference type="EMBL" id="CAK0892833.1"/>
    </source>
</evidence>
<feature type="repeat" description="TPR" evidence="1">
    <location>
        <begin position="68"/>
        <end position="101"/>
    </location>
</feature>
<comment type="caution">
    <text evidence="4">The sequence shown here is derived from an EMBL/GenBank/DDBJ whole genome shotgun (WGS) entry which is preliminary data.</text>
</comment>
<feature type="domain" description="SET" evidence="3">
    <location>
        <begin position="168"/>
        <end position="347"/>
    </location>
</feature>
<dbReference type="InterPro" id="IPR046341">
    <property type="entry name" value="SET_dom_sf"/>
</dbReference>
<feature type="compositionally biased region" description="Low complexity" evidence="2">
    <location>
        <begin position="644"/>
        <end position="695"/>
    </location>
</feature>
<name>A0ABN9X0Y9_9DINO</name>
<dbReference type="Gene3D" id="1.25.40.10">
    <property type="entry name" value="Tetratricopeptide repeat domain"/>
    <property type="match status" value="1"/>
</dbReference>
<feature type="compositionally biased region" description="Low complexity" evidence="2">
    <location>
        <begin position="850"/>
        <end position="859"/>
    </location>
</feature>
<accession>A0ABN9X0Y9</accession>
<dbReference type="SUPFAM" id="SSF82199">
    <property type="entry name" value="SET domain"/>
    <property type="match status" value="1"/>
</dbReference>
<evidence type="ECO:0000256" key="2">
    <source>
        <dbReference type="SAM" id="MobiDB-lite"/>
    </source>
</evidence>
<keyword evidence="5" id="KW-1185">Reference proteome</keyword>
<dbReference type="InterPro" id="IPR011990">
    <property type="entry name" value="TPR-like_helical_dom_sf"/>
</dbReference>
<feature type="region of interest" description="Disordered" evidence="2">
    <location>
        <begin position="850"/>
        <end position="891"/>
    </location>
</feature>
<feature type="region of interest" description="Disordered" evidence="2">
    <location>
        <begin position="760"/>
        <end position="833"/>
    </location>
</feature>
<proteinExistence type="predicted"/>
<dbReference type="Gene3D" id="2.170.270.10">
    <property type="entry name" value="SET domain"/>
    <property type="match status" value="1"/>
</dbReference>